<dbReference type="Proteomes" id="UP000663868">
    <property type="component" value="Unassembled WGS sequence"/>
</dbReference>
<name>A0A815N546_9BILA</name>
<evidence type="ECO:0000313" key="4">
    <source>
        <dbReference type="Proteomes" id="UP000663860"/>
    </source>
</evidence>
<sequence>MLFTRSPPFSSPSVSSSVESESSPAHTAFISNSRHVENHQHTGYSLTNTTFTTNGPSNNTLLSTSESHYSQLSDQDSFYSLFSTSSSSSPSIPLTPIKTITH</sequence>
<comment type="caution">
    <text evidence="2">The sequence shown here is derived from an EMBL/GenBank/DDBJ whole genome shotgun (WGS) entry which is preliminary data.</text>
</comment>
<dbReference type="AlphaFoldDB" id="A0A815N546"/>
<dbReference type="Proteomes" id="UP000663860">
    <property type="component" value="Unassembled WGS sequence"/>
</dbReference>
<feature type="compositionally biased region" description="Polar residues" evidence="1">
    <location>
        <begin position="41"/>
        <end position="52"/>
    </location>
</feature>
<feature type="region of interest" description="Disordered" evidence="1">
    <location>
        <begin position="1"/>
        <end position="52"/>
    </location>
</feature>
<dbReference type="EMBL" id="CAJOBB010000100">
    <property type="protein sequence ID" value="CAF3561121.1"/>
    <property type="molecule type" value="Genomic_DNA"/>
</dbReference>
<evidence type="ECO:0000313" key="3">
    <source>
        <dbReference type="EMBL" id="CAF3561121.1"/>
    </source>
</evidence>
<gene>
    <name evidence="2" type="ORF">IZO911_LOCUS41097</name>
    <name evidence="3" type="ORF">KXQ929_LOCUS3146</name>
</gene>
<dbReference type="EMBL" id="CAJNOE010001499">
    <property type="protein sequence ID" value="CAF1428567.1"/>
    <property type="molecule type" value="Genomic_DNA"/>
</dbReference>
<accession>A0A815N546</accession>
<proteinExistence type="predicted"/>
<protein>
    <submittedName>
        <fullName evidence="2">Uncharacterized protein</fullName>
    </submittedName>
</protein>
<evidence type="ECO:0000256" key="1">
    <source>
        <dbReference type="SAM" id="MobiDB-lite"/>
    </source>
</evidence>
<feature type="compositionally biased region" description="Low complexity" evidence="1">
    <location>
        <begin position="1"/>
        <end position="24"/>
    </location>
</feature>
<feature type="region of interest" description="Disordered" evidence="1">
    <location>
        <begin position="83"/>
        <end position="102"/>
    </location>
</feature>
<organism evidence="2 4">
    <name type="scientific">Adineta steineri</name>
    <dbReference type="NCBI Taxonomy" id="433720"/>
    <lineage>
        <taxon>Eukaryota</taxon>
        <taxon>Metazoa</taxon>
        <taxon>Spiralia</taxon>
        <taxon>Gnathifera</taxon>
        <taxon>Rotifera</taxon>
        <taxon>Eurotatoria</taxon>
        <taxon>Bdelloidea</taxon>
        <taxon>Adinetida</taxon>
        <taxon>Adinetidae</taxon>
        <taxon>Adineta</taxon>
    </lineage>
</organism>
<evidence type="ECO:0000313" key="2">
    <source>
        <dbReference type="EMBL" id="CAF1428567.1"/>
    </source>
</evidence>
<reference evidence="2" key="1">
    <citation type="submission" date="2021-02" db="EMBL/GenBank/DDBJ databases">
        <authorList>
            <person name="Nowell W R."/>
        </authorList>
    </citation>
    <scope>NUCLEOTIDE SEQUENCE</scope>
</reference>